<evidence type="ECO:0000313" key="3">
    <source>
        <dbReference type="Proteomes" id="UP001176517"/>
    </source>
</evidence>
<gene>
    <name evidence="2" type="ORF">OC846_004292</name>
</gene>
<proteinExistence type="predicted"/>
<feature type="chain" id="PRO_5042917685" evidence="1">
    <location>
        <begin position="21"/>
        <end position="239"/>
    </location>
</feature>
<reference evidence="2" key="1">
    <citation type="journal article" date="2023" name="PhytoFront">
        <title>Draft Genome Resources of Seven Strains of Tilletia horrida, Causal Agent of Kernel Smut of Rice.</title>
        <authorList>
            <person name="Khanal S."/>
            <person name="Antony Babu S."/>
            <person name="Zhou X.G."/>
        </authorList>
    </citation>
    <scope>NUCLEOTIDE SEQUENCE</scope>
    <source>
        <strain evidence="2">TX6</strain>
    </source>
</reference>
<accession>A0AAN6GMK0</accession>
<name>A0AAN6GMK0_9BASI</name>
<organism evidence="2 3">
    <name type="scientific">Tilletia horrida</name>
    <dbReference type="NCBI Taxonomy" id="155126"/>
    <lineage>
        <taxon>Eukaryota</taxon>
        <taxon>Fungi</taxon>
        <taxon>Dikarya</taxon>
        <taxon>Basidiomycota</taxon>
        <taxon>Ustilaginomycotina</taxon>
        <taxon>Exobasidiomycetes</taxon>
        <taxon>Tilletiales</taxon>
        <taxon>Tilletiaceae</taxon>
        <taxon>Tilletia</taxon>
    </lineage>
</organism>
<dbReference type="EMBL" id="JAPDMZ010000124">
    <property type="protein sequence ID" value="KAK0548965.1"/>
    <property type="molecule type" value="Genomic_DNA"/>
</dbReference>
<comment type="caution">
    <text evidence="2">The sequence shown here is derived from an EMBL/GenBank/DDBJ whole genome shotgun (WGS) entry which is preliminary data.</text>
</comment>
<evidence type="ECO:0000313" key="2">
    <source>
        <dbReference type="EMBL" id="KAK0548965.1"/>
    </source>
</evidence>
<dbReference type="Proteomes" id="UP001176517">
    <property type="component" value="Unassembled WGS sequence"/>
</dbReference>
<protein>
    <submittedName>
        <fullName evidence="2">Uncharacterized protein</fullName>
    </submittedName>
</protein>
<dbReference type="AlphaFoldDB" id="A0AAN6GMK0"/>
<sequence length="239" mass="25695">MRSLLFLTAALAVIFSGTNAANISCAPVHTVSLKLLTKQWASTSRALLEKGGLYFYNIQGNTSTPSSISTSHLSPGGLPELVTPSPSGAKPYTFYACMSTFMGFPQKQTQSNGVINYYGVIGKDDSTGPSASGSPASVLVRDANPDQASVANLVRAPFNTTDGGVQRRQYWNLVYKSNPSGKFHRFDLYPILQKSTKSQGFSDYTIDAQGNTRLSFVPTNATSTYIAYLADDGNTKPNF</sequence>
<keyword evidence="3" id="KW-1185">Reference proteome</keyword>
<feature type="signal peptide" evidence="1">
    <location>
        <begin position="1"/>
        <end position="20"/>
    </location>
</feature>
<evidence type="ECO:0000256" key="1">
    <source>
        <dbReference type="SAM" id="SignalP"/>
    </source>
</evidence>
<keyword evidence="1" id="KW-0732">Signal</keyword>